<comment type="caution">
    <text evidence="1">The sequence shown here is derived from an EMBL/GenBank/DDBJ whole genome shotgun (WGS) entry which is preliminary data.</text>
</comment>
<dbReference type="EMBL" id="CANHGI010000006">
    <property type="protein sequence ID" value="CAI5455508.1"/>
    <property type="molecule type" value="Genomic_DNA"/>
</dbReference>
<sequence length="101" mass="11190">MSNSVDNTPNGQIDSEIAAVLKDMLELKLKAPNAANSADLDALEMKLVGLDINKLSSAQQPLPIQEDIAKMKELVAQFRRDLAKIREEDAKRLQASRHFGF</sequence>
<gene>
    <name evidence="1" type="ORF">CAMP_LOCUS18145</name>
</gene>
<evidence type="ECO:0000313" key="2">
    <source>
        <dbReference type="Proteomes" id="UP001152747"/>
    </source>
</evidence>
<protein>
    <submittedName>
        <fullName evidence="1">Uncharacterized protein</fullName>
    </submittedName>
</protein>
<keyword evidence="2" id="KW-1185">Reference proteome</keyword>
<reference evidence="1" key="1">
    <citation type="submission" date="2022-11" db="EMBL/GenBank/DDBJ databases">
        <authorList>
            <person name="Kikuchi T."/>
        </authorList>
    </citation>
    <scope>NUCLEOTIDE SEQUENCE</scope>
    <source>
        <strain evidence="1">PS1010</strain>
    </source>
</reference>
<organism evidence="1 2">
    <name type="scientific">Caenorhabditis angaria</name>
    <dbReference type="NCBI Taxonomy" id="860376"/>
    <lineage>
        <taxon>Eukaryota</taxon>
        <taxon>Metazoa</taxon>
        <taxon>Ecdysozoa</taxon>
        <taxon>Nematoda</taxon>
        <taxon>Chromadorea</taxon>
        <taxon>Rhabditida</taxon>
        <taxon>Rhabditina</taxon>
        <taxon>Rhabditomorpha</taxon>
        <taxon>Rhabditoidea</taxon>
        <taxon>Rhabditidae</taxon>
        <taxon>Peloderinae</taxon>
        <taxon>Caenorhabditis</taxon>
    </lineage>
</organism>
<dbReference type="Proteomes" id="UP001152747">
    <property type="component" value="Unassembled WGS sequence"/>
</dbReference>
<dbReference type="AlphaFoldDB" id="A0A9P1J256"/>
<name>A0A9P1J256_9PELO</name>
<accession>A0A9P1J256</accession>
<evidence type="ECO:0000313" key="1">
    <source>
        <dbReference type="EMBL" id="CAI5455508.1"/>
    </source>
</evidence>
<proteinExistence type="predicted"/>